<sequence>METVLIVIFILGYLGIAMEHTFKIDKLIPALGMMAILWAIIAVNHMQVYEILPGVGKEAHHVEGVLLHHLGKTAEILFFLMGAMTIVEIVDYFDGFSTIKSFIKTKSKSKLLWLFTTLAFVLSAIIDNLTATIVLITILQKIIKDKEVRLWFAGLIVIAANAGGAWSPIGDVTTTMLWIANKVSAASLIEHVLIPSILCYAVPVVIASRMAIFKGKVEEDTTEEEESSSKYSSVMFYLGLGAIMFVPIFKTITHLPPYVGMMLSLAIVAAIAEFLSNREFSMGGATAGEGSHNHSPVHKSLSKIEMPSILFFLGILMAVAALESLGMLFDFAGILEANVPNLGTEHHSTKISDLVVLLLGAGSAVIDNVPLVAASIGMFQIGMDEPAWHFIAYAAGTGGSILIIGSAAGVVAMGMEKIDFFWYLKKIGWLALIGFLAGSAGFIVIRDLILNAA</sequence>
<gene>
    <name evidence="13" type="ORF">KK2020170_11050</name>
</gene>
<evidence type="ECO:0000313" key="14">
    <source>
        <dbReference type="Proteomes" id="UP000825258"/>
    </source>
</evidence>
<evidence type="ECO:0000256" key="8">
    <source>
        <dbReference type="ARBA" id="ARBA00023136"/>
    </source>
</evidence>
<feature type="transmembrane region" description="Helical" evidence="11">
    <location>
        <begin position="309"/>
        <end position="334"/>
    </location>
</feature>
<keyword evidence="7" id="KW-0406">Ion transport</keyword>
<evidence type="ECO:0000256" key="7">
    <source>
        <dbReference type="ARBA" id="ARBA00023065"/>
    </source>
</evidence>
<name>A0ABM7S416_9FLAO</name>
<dbReference type="PANTHER" id="PTHR43269">
    <property type="entry name" value="SODIUM/PROTON ANTIPORTER 1-RELATED"/>
    <property type="match status" value="1"/>
</dbReference>
<evidence type="ECO:0000313" key="13">
    <source>
        <dbReference type="EMBL" id="BCY28237.1"/>
    </source>
</evidence>
<evidence type="ECO:0000256" key="3">
    <source>
        <dbReference type="ARBA" id="ARBA00022449"/>
    </source>
</evidence>
<keyword evidence="5 11" id="KW-1133">Transmembrane helix</keyword>
<evidence type="ECO:0000256" key="9">
    <source>
        <dbReference type="ARBA" id="ARBA00023201"/>
    </source>
</evidence>
<dbReference type="EMBL" id="AP024749">
    <property type="protein sequence ID" value="BCY28237.1"/>
    <property type="molecule type" value="Genomic_DNA"/>
</dbReference>
<feature type="domain" description="Citrate transporter-like" evidence="12">
    <location>
        <begin position="17"/>
        <end position="394"/>
    </location>
</feature>
<feature type="transmembrane region" description="Helical" evidence="11">
    <location>
        <begin position="234"/>
        <end position="252"/>
    </location>
</feature>
<keyword evidence="8 11" id="KW-0472">Membrane</keyword>
<feature type="transmembrane region" description="Helical" evidence="11">
    <location>
        <begin position="27"/>
        <end position="43"/>
    </location>
</feature>
<evidence type="ECO:0000256" key="2">
    <source>
        <dbReference type="ARBA" id="ARBA00022448"/>
    </source>
</evidence>
<feature type="transmembrane region" description="Helical" evidence="11">
    <location>
        <begin position="391"/>
        <end position="415"/>
    </location>
</feature>
<organism evidence="13 14">
    <name type="scientific">Flavobacterium okayamense</name>
    <dbReference type="NCBI Taxonomy" id="2830782"/>
    <lineage>
        <taxon>Bacteria</taxon>
        <taxon>Pseudomonadati</taxon>
        <taxon>Bacteroidota</taxon>
        <taxon>Flavobacteriia</taxon>
        <taxon>Flavobacteriales</taxon>
        <taxon>Flavobacteriaceae</taxon>
        <taxon>Flavobacterium</taxon>
    </lineage>
</organism>
<dbReference type="NCBIfam" id="NF038006">
    <property type="entry name" value="NhaD_1"/>
    <property type="match status" value="1"/>
</dbReference>
<feature type="transmembrane region" description="Helical" evidence="11">
    <location>
        <begin position="76"/>
        <end position="93"/>
    </location>
</feature>
<proteinExistence type="inferred from homology"/>
<keyword evidence="4 11" id="KW-0812">Transmembrane</keyword>
<dbReference type="Pfam" id="PF03600">
    <property type="entry name" value="CitMHS"/>
    <property type="match status" value="1"/>
</dbReference>
<accession>A0ABM7S416</accession>
<comment type="similarity">
    <text evidence="10">Belongs to the NhaD Na(+)/H(+) (TC 2.A.62) antiporter family.</text>
</comment>
<dbReference type="RefSeq" id="WP_221259838.1">
    <property type="nucleotide sequence ID" value="NZ_AP024749.1"/>
</dbReference>
<evidence type="ECO:0000256" key="11">
    <source>
        <dbReference type="SAM" id="Phobius"/>
    </source>
</evidence>
<dbReference type="InterPro" id="IPR045016">
    <property type="entry name" value="NhaD-like"/>
</dbReference>
<evidence type="ECO:0000256" key="10">
    <source>
        <dbReference type="ARBA" id="ARBA00025753"/>
    </source>
</evidence>
<feature type="transmembrane region" description="Helical" evidence="11">
    <location>
        <begin position="113"/>
        <end position="138"/>
    </location>
</feature>
<dbReference type="Proteomes" id="UP000825258">
    <property type="component" value="Chromosome"/>
</dbReference>
<evidence type="ECO:0000256" key="1">
    <source>
        <dbReference type="ARBA" id="ARBA00004141"/>
    </source>
</evidence>
<evidence type="ECO:0000259" key="12">
    <source>
        <dbReference type="Pfam" id="PF03600"/>
    </source>
</evidence>
<keyword evidence="9" id="KW-0739">Sodium transport</keyword>
<evidence type="ECO:0000256" key="5">
    <source>
        <dbReference type="ARBA" id="ARBA00022989"/>
    </source>
</evidence>
<reference evidence="13 14" key="1">
    <citation type="submission" date="2021-06" db="EMBL/GenBank/DDBJ databases">
        <title>Whole genome sequences of Flavobacterium sp. KK2020170 and assembly.</title>
        <authorList>
            <person name="Kitahara K."/>
            <person name="Miyoshi S."/>
            <person name="Uesaka K."/>
        </authorList>
    </citation>
    <scope>NUCLEOTIDE SEQUENCE [LARGE SCALE GENOMIC DNA]</scope>
    <source>
        <strain evidence="13 14">KK2020170</strain>
    </source>
</reference>
<feature type="transmembrane region" description="Helical" evidence="11">
    <location>
        <begin position="258"/>
        <end position="275"/>
    </location>
</feature>
<keyword evidence="3" id="KW-0050">Antiport</keyword>
<feature type="transmembrane region" description="Helical" evidence="11">
    <location>
        <begin position="189"/>
        <end position="213"/>
    </location>
</feature>
<keyword evidence="2" id="KW-0813">Transport</keyword>
<evidence type="ECO:0000256" key="4">
    <source>
        <dbReference type="ARBA" id="ARBA00022692"/>
    </source>
</evidence>
<comment type="subcellular location">
    <subcellularLocation>
        <location evidence="1">Membrane</location>
        <topology evidence="1">Multi-pass membrane protein</topology>
    </subcellularLocation>
</comment>
<feature type="transmembrane region" description="Helical" evidence="11">
    <location>
        <begin position="150"/>
        <end position="169"/>
    </location>
</feature>
<feature type="transmembrane region" description="Helical" evidence="11">
    <location>
        <begin position="354"/>
        <end position="379"/>
    </location>
</feature>
<protein>
    <recommendedName>
        <fullName evidence="12">Citrate transporter-like domain-containing protein</fullName>
    </recommendedName>
</protein>
<dbReference type="PANTHER" id="PTHR43269:SF2">
    <property type="entry name" value="SODIUM_PROTON ANTIPORTER 1-RELATED"/>
    <property type="match status" value="1"/>
</dbReference>
<evidence type="ECO:0000256" key="6">
    <source>
        <dbReference type="ARBA" id="ARBA00023053"/>
    </source>
</evidence>
<keyword evidence="6" id="KW-0915">Sodium</keyword>
<keyword evidence="14" id="KW-1185">Reference proteome</keyword>
<dbReference type="InterPro" id="IPR004680">
    <property type="entry name" value="Cit_transptr-like_dom"/>
</dbReference>
<feature type="transmembrane region" description="Helical" evidence="11">
    <location>
        <begin position="427"/>
        <end position="445"/>
    </location>
</feature>